<accession>A0A2P5DWD8</accession>
<proteinExistence type="predicted"/>
<keyword evidence="2" id="KW-1185">Reference proteome</keyword>
<sequence length="69" mass="7667">MPLHFLYSKPNVPFLVGFDIVKMAGLVEVEPLRASNTSLENSPPTADNPRSTSHFTCFTWIARLTSSDN</sequence>
<dbReference type="EMBL" id="JXTB01000013">
    <property type="protein sequence ID" value="PON77604.1"/>
    <property type="molecule type" value="Genomic_DNA"/>
</dbReference>
<dbReference type="AlphaFoldDB" id="A0A2P5DWD8"/>
<comment type="caution">
    <text evidence="1">The sequence shown here is derived from an EMBL/GenBank/DDBJ whole genome shotgun (WGS) entry which is preliminary data.</text>
</comment>
<reference evidence="2" key="1">
    <citation type="submission" date="2016-06" db="EMBL/GenBank/DDBJ databases">
        <title>Parallel loss of symbiosis genes in relatives of nitrogen-fixing non-legume Parasponia.</title>
        <authorList>
            <person name="Van Velzen R."/>
            <person name="Holmer R."/>
            <person name="Bu F."/>
            <person name="Rutten L."/>
            <person name="Van Zeijl A."/>
            <person name="Liu W."/>
            <person name="Santuari L."/>
            <person name="Cao Q."/>
            <person name="Sharma T."/>
            <person name="Shen D."/>
            <person name="Roswanjaya Y."/>
            <person name="Wardhani T."/>
            <person name="Kalhor M.S."/>
            <person name="Jansen J."/>
            <person name="Van den Hoogen J."/>
            <person name="Gungor B."/>
            <person name="Hartog M."/>
            <person name="Hontelez J."/>
            <person name="Verver J."/>
            <person name="Yang W.-C."/>
            <person name="Schijlen E."/>
            <person name="Repin R."/>
            <person name="Schilthuizen M."/>
            <person name="Schranz E."/>
            <person name="Heidstra R."/>
            <person name="Miyata K."/>
            <person name="Fedorova E."/>
            <person name="Kohlen W."/>
            <person name="Bisseling T."/>
            <person name="Smit S."/>
            <person name="Geurts R."/>
        </authorList>
    </citation>
    <scope>NUCLEOTIDE SEQUENCE [LARGE SCALE GENOMIC DNA]</scope>
    <source>
        <strain evidence="2">cv. WU1-14</strain>
    </source>
</reference>
<organism evidence="1 2">
    <name type="scientific">Parasponia andersonii</name>
    <name type="common">Sponia andersonii</name>
    <dbReference type="NCBI Taxonomy" id="3476"/>
    <lineage>
        <taxon>Eukaryota</taxon>
        <taxon>Viridiplantae</taxon>
        <taxon>Streptophyta</taxon>
        <taxon>Embryophyta</taxon>
        <taxon>Tracheophyta</taxon>
        <taxon>Spermatophyta</taxon>
        <taxon>Magnoliopsida</taxon>
        <taxon>eudicotyledons</taxon>
        <taxon>Gunneridae</taxon>
        <taxon>Pentapetalae</taxon>
        <taxon>rosids</taxon>
        <taxon>fabids</taxon>
        <taxon>Rosales</taxon>
        <taxon>Cannabaceae</taxon>
        <taxon>Parasponia</taxon>
    </lineage>
</organism>
<evidence type="ECO:0000313" key="2">
    <source>
        <dbReference type="Proteomes" id="UP000237105"/>
    </source>
</evidence>
<name>A0A2P5DWD8_PARAD</name>
<evidence type="ECO:0000313" key="1">
    <source>
        <dbReference type="EMBL" id="PON77604.1"/>
    </source>
</evidence>
<protein>
    <submittedName>
        <fullName evidence="1">Uncharacterized protein</fullName>
    </submittedName>
</protein>
<dbReference type="Proteomes" id="UP000237105">
    <property type="component" value="Unassembled WGS sequence"/>
</dbReference>
<gene>
    <name evidence="1" type="ORF">PanWU01x14_027650</name>
</gene>